<evidence type="ECO:0000313" key="3">
    <source>
        <dbReference type="EMBL" id="MCK8479779.1"/>
    </source>
</evidence>
<dbReference type="EMBL" id="JALPQF010000003">
    <property type="protein sequence ID" value="MCK8479779.1"/>
    <property type="molecule type" value="Genomic_DNA"/>
</dbReference>
<keyword evidence="1" id="KW-0732">Signal</keyword>
<comment type="caution">
    <text evidence="3">The sequence shown here is derived from an EMBL/GenBank/DDBJ whole genome shotgun (WGS) entry which is preliminary data.</text>
</comment>
<proteinExistence type="predicted"/>
<organism evidence="3 4">
    <name type="scientific">Psychroserpens algicola</name>
    <dbReference type="NCBI Taxonomy" id="1719034"/>
    <lineage>
        <taxon>Bacteria</taxon>
        <taxon>Pseudomonadati</taxon>
        <taxon>Bacteroidota</taxon>
        <taxon>Flavobacteriia</taxon>
        <taxon>Flavobacteriales</taxon>
        <taxon>Flavobacteriaceae</taxon>
        <taxon>Psychroserpens</taxon>
    </lineage>
</organism>
<dbReference type="Proteomes" id="UP001203687">
    <property type="component" value="Unassembled WGS sequence"/>
</dbReference>
<dbReference type="SUPFAM" id="SSF56935">
    <property type="entry name" value="Porins"/>
    <property type="match status" value="1"/>
</dbReference>
<keyword evidence="3" id="KW-0675">Receptor</keyword>
<dbReference type="InterPro" id="IPR008969">
    <property type="entry name" value="CarboxyPept-like_regulatory"/>
</dbReference>
<dbReference type="InterPro" id="IPR037066">
    <property type="entry name" value="Plug_dom_sf"/>
</dbReference>
<dbReference type="InterPro" id="IPR012910">
    <property type="entry name" value="Plug_dom"/>
</dbReference>
<feature type="domain" description="TonB-dependent receptor plug" evidence="2">
    <location>
        <begin position="131"/>
        <end position="232"/>
    </location>
</feature>
<dbReference type="InterPro" id="IPR039426">
    <property type="entry name" value="TonB-dep_rcpt-like"/>
</dbReference>
<evidence type="ECO:0000259" key="2">
    <source>
        <dbReference type="Pfam" id="PF07715"/>
    </source>
</evidence>
<gene>
    <name evidence="3" type="ORF">MUY34_04055</name>
</gene>
<keyword evidence="4" id="KW-1185">Reference proteome</keyword>
<evidence type="ECO:0000256" key="1">
    <source>
        <dbReference type="ARBA" id="ARBA00022729"/>
    </source>
</evidence>
<dbReference type="PANTHER" id="PTHR30069:SF29">
    <property type="entry name" value="HEMOGLOBIN AND HEMOGLOBIN-HAPTOGLOBIN-BINDING PROTEIN 1-RELATED"/>
    <property type="match status" value="1"/>
</dbReference>
<dbReference type="Pfam" id="PF13620">
    <property type="entry name" value="CarboxypepD_reg"/>
    <property type="match status" value="1"/>
</dbReference>
<protein>
    <submittedName>
        <fullName evidence="3">TonB-dependent receptor</fullName>
    </submittedName>
</protein>
<dbReference type="Gene3D" id="2.170.130.10">
    <property type="entry name" value="TonB-dependent receptor, plug domain"/>
    <property type="match status" value="1"/>
</dbReference>
<dbReference type="Pfam" id="PF07715">
    <property type="entry name" value="Plug"/>
    <property type="match status" value="1"/>
</dbReference>
<dbReference type="Gene3D" id="2.60.40.1120">
    <property type="entry name" value="Carboxypeptidase-like, regulatory domain"/>
    <property type="match status" value="1"/>
</dbReference>
<dbReference type="SUPFAM" id="SSF49464">
    <property type="entry name" value="Carboxypeptidase regulatory domain-like"/>
    <property type="match status" value="1"/>
</dbReference>
<dbReference type="RefSeq" id="WP_248412030.1">
    <property type="nucleotide sequence ID" value="NZ_JALPQF010000003.1"/>
</dbReference>
<reference evidence="3" key="1">
    <citation type="submission" date="2022-04" db="EMBL/GenBank/DDBJ databases">
        <authorList>
            <person name="Ren T."/>
        </authorList>
    </citation>
    <scope>NUCLEOTIDE SEQUENCE</scope>
    <source>
        <strain evidence="3">F63249</strain>
    </source>
</reference>
<sequence>MKKITFLIYFCYAIGFTQTGIIKGRVLDKQSETPLFGTTIELLNSETAVGVISDDNGYFKLENVPLGRQTIRISYIGYETITIPNIVVTSGKDAIINVSLIESFEQLDVVVITPKTHKDRSINRLATISARQFSLEEVNRFSGGRSDVGRLAANFAGVSAPDDSRNDIVVRGNSPTGLLWRLEGIPIPSPNHFSTAGTTGGAISALNTNMLKNSDFLTSAFPAEYGNALGGVLDLGFRKGNIDDYEFTAQMGAFTGVEATAEGPLGKKQGSFLVAARYSLVDLLDIGVGGTSATPTYSDVSFNLDFGTGKLGSMSLFGILGDSDIKFLGDDIDEDDLFAAEDENSKVESGFNVVGVNHRLVIGNASYLKSTLGVSVSSDTYEEDRIIDKNTPQERVIRYTEADNKESRFTFSTFYNSKLSQKTTLRFGLLYEFFNVESQLKDREKQPDNNNDGDPDLFIFRDTDDSFSLTQPYIQGQFRLTKKITLNTGLHMQFSSLNEQFVFEPRAALSYKVTPKHSINLGYGIHHQNVPLPLLFLNEDVNGALIQTNIDLDFTKSSHFVLAYDVKLGKSWRAKVEAYYQDITNVAVEAFPSSYSSLTEGADFEFETDKVSLTNNGIGHNQGIEFTLEKFFSDGYYGLLTTSIFESKYKGSDGIERNTPFNNGYVFNLLTGKEFVIGKVKKNVLFFDTKVTLAGGKYFTPVDIEASQQAGFQIKQDDLAFSEQFDDYFRWDFKLGIKFNSKTKKQSHQFYVDLQNVTNNRNIFTKRYNRLTNNVDQIDQTGFFPDFGYKFQF</sequence>
<accession>A0ABT0H5X4</accession>
<name>A0ABT0H5X4_9FLAO</name>
<evidence type="ECO:0000313" key="4">
    <source>
        <dbReference type="Proteomes" id="UP001203687"/>
    </source>
</evidence>
<dbReference type="PANTHER" id="PTHR30069">
    <property type="entry name" value="TONB-DEPENDENT OUTER MEMBRANE RECEPTOR"/>
    <property type="match status" value="1"/>
</dbReference>